<dbReference type="GO" id="GO:0007274">
    <property type="term" value="P:neuromuscular synaptic transmission"/>
    <property type="evidence" value="ECO:0007669"/>
    <property type="project" value="TreeGrafter"/>
</dbReference>
<feature type="compositionally biased region" description="Polar residues" evidence="3">
    <location>
        <begin position="813"/>
        <end position="829"/>
    </location>
</feature>
<proteinExistence type="predicted"/>
<dbReference type="PANTHER" id="PTHR14234:SF19">
    <property type="entry name" value="RIM-BINDING PROTEIN, ISOFORM F"/>
    <property type="match status" value="1"/>
</dbReference>
<feature type="compositionally biased region" description="Basic and acidic residues" evidence="3">
    <location>
        <begin position="799"/>
        <end position="811"/>
    </location>
</feature>
<dbReference type="CDD" id="cd12012">
    <property type="entry name" value="SH3_RIM-BP_2"/>
    <property type="match status" value="1"/>
</dbReference>
<evidence type="ECO:0000256" key="2">
    <source>
        <dbReference type="PROSITE-ProRule" id="PRU00192"/>
    </source>
</evidence>
<keyword evidence="6" id="KW-1185">Reference proteome</keyword>
<feature type="domain" description="SH3" evidence="4">
    <location>
        <begin position="562"/>
        <end position="630"/>
    </location>
</feature>
<reference evidence="7" key="1">
    <citation type="submission" date="2016-06" db="UniProtKB">
        <authorList>
            <consortium name="WormBaseParasite"/>
        </authorList>
    </citation>
    <scope>IDENTIFICATION</scope>
</reference>
<protein>
    <submittedName>
        <fullName evidence="7">SH3 domain-containing protein</fullName>
    </submittedName>
</protein>
<feature type="compositionally biased region" description="Polar residues" evidence="3">
    <location>
        <begin position="523"/>
        <end position="547"/>
    </location>
</feature>
<evidence type="ECO:0000313" key="5">
    <source>
        <dbReference type="EMBL" id="VDP29046.1"/>
    </source>
</evidence>
<reference evidence="5 6" key="2">
    <citation type="submission" date="2018-11" db="EMBL/GenBank/DDBJ databases">
        <authorList>
            <consortium name="Pathogen Informatics"/>
        </authorList>
    </citation>
    <scope>NUCLEOTIDE SEQUENCE [LARGE SCALE GENOMIC DNA]</scope>
    <source>
        <strain evidence="5">Dakar</strain>
        <strain evidence="6">Dakar, Senegal</strain>
    </source>
</reference>
<dbReference type="SUPFAM" id="SSF50044">
    <property type="entry name" value="SH3-domain"/>
    <property type="match status" value="1"/>
</dbReference>
<feature type="compositionally biased region" description="Polar residues" evidence="3">
    <location>
        <begin position="503"/>
        <end position="514"/>
    </location>
</feature>
<dbReference type="SMART" id="SM00326">
    <property type="entry name" value="SH3"/>
    <property type="match status" value="1"/>
</dbReference>
<dbReference type="Pfam" id="PF07653">
    <property type="entry name" value="SH3_2"/>
    <property type="match status" value="1"/>
</dbReference>
<gene>
    <name evidence="5" type="ORF">SCUD_LOCUS8056</name>
</gene>
<dbReference type="Proteomes" id="UP000279833">
    <property type="component" value="Unassembled WGS sequence"/>
</dbReference>
<dbReference type="Gene3D" id="2.30.30.40">
    <property type="entry name" value="SH3 Domains"/>
    <property type="match status" value="1"/>
</dbReference>
<evidence type="ECO:0000313" key="7">
    <source>
        <dbReference type="WBParaSite" id="SCUD_0000805601-mRNA-1"/>
    </source>
</evidence>
<dbReference type="EMBL" id="UZAK01032585">
    <property type="protein sequence ID" value="VDP29046.1"/>
    <property type="molecule type" value="Genomic_DNA"/>
</dbReference>
<evidence type="ECO:0000259" key="4">
    <source>
        <dbReference type="PROSITE" id="PS50002"/>
    </source>
</evidence>
<dbReference type="AlphaFoldDB" id="A0A183JZ98"/>
<dbReference type="InterPro" id="IPR036028">
    <property type="entry name" value="SH3-like_dom_sf"/>
</dbReference>
<feature type="region of interest" description="Disordered" evidence="3">
    <location>
        <begin position="438"/>
        <end position="551"/>
    </location>
</feature>
<dbReference type="WBParaSite" id="SCUD_0000805601-mRNA-1">
    <property type="protein sequence ID" value="SCUD_0000805601-mRNA-1"/>
    <property type="gene ID" value="SCUD_0000805601"/>
</dbReference>
<dbReference type="InterPro" id="IPR035753">
    <property type="entry name" value="RIM-BP_SH3_2"/>
</dbReference>
<evidence type="ECO:0000313" key="6">
    <source>
        <dbReference type="Proteomes" id="UP000279833"/>
    </source>
</evidence>
<dbReference type="PRINTS" id="PR00452">
    <property type="entry name" value="SH3DOMAIN"/>
</dbReference>
<feature type="region of interest" description="Disordered" evidence="3">
    <location>
        <begin position="798"/>
        <end position="829"/>
    </location>
</feature>
<dbReference type="GO" id="GO:0045202">
    <property type="term" value="C:synapse"/>
    <property type="evidence" value="ECO:0007669"/>
    <property type="project" value="GOC"/>
</dbReference>
<dbReference type="STRING" id="6186.A0A183JZ98"/>
<name>A0A183JZ98_9TREM</name>
<feature type="compositionally biased region" description="Polar residues" evidence="3">
    <location>
        <begin position="447"/>
        <end position="456"/>
    </location>
</feature>
<accession>A0A183JZ98</accession>
<dbReference type="PANTHER" id="PTHR14234">
    <property type="entry name" value="RIM BINDING PROTEIN-RELATED"/>
    <property type="match status" value="1"/>
</dbReference>
<dbReference type="PROSITE" id="PS50002">
    <property type="entry name" value="SH3"/>
    <property type="match status" value="1"/>
</dbReference>
<organism evidence="7">
    <name type="scientific">Schistosoma curassoni</name>
    <dbReference type="NCBI Taxonomy" id="6186"/>
    <lineage>
        <taxon>Eukaryota</taxon>
        <taxon>Metazoa</taxon>
        <taxon>Spiralia</taxon>
        <taxon>Lophotrochozoa</taxon>
        <taxon>Platyhelminthes</taxon>
        <taxon>Trematoda</taxon>
        <taxon>Digenea</taxon>
        <taxon>Strigeidida</taxon>
        <taxon>Schistosomatoidea</taxon>
        <taxon>Schistosomatidae</taxon>
        <taxon>Schistosoma</taxon>
    </lineage>
</organism>
<keyword evidence="1 2" id="KW-0728">SH3 domain</keyword>
<sequence length="936" mass="109482">MVVGGSRQESLDSSFVLLSTRQHSVPVIFRDLMLPDKFDPVSPGFTVIDALLLRRKLEKQELKDDINDHDDHDPLTKINHSNQNISSIQKSSINQYNQYSKFDNPYHLQEIKSKFDQTRSISDDYDLNNIKDHHYYYNSDHEGSFNSSISSDTSIISNHNNHQWFRTSSSYNLTADYPNRQWKPRGVLRHHLNKSYPYEYYNSLGQFNKRDRIQSNKHIHYFYNHNDKMYPLYKTQHLYNDPKSFKSYTYHGRISPKHQSKRLFNQYINNQYPIISSSSNNNNHDDDDDDERYLNRIKVNQQNYMNQVVYPKPYSINIRSHSTSPKQLHKLNRSIYSPRNKEIDYIISKRPIHKRSKYYRPLPLGIEHQQWSIKDRYYSGHVNPHENLSLPEIQITRNSSLSDNEPQFQANDHYQQQSRYSYQDFRGPTRPIRSRFMDTRRHGSYDPQMSVSNFSTTRHDPDYPRPVIPSDTYTSGPKRPFHYNIPSPASGPIPQHEYRPPFNQVNMKNCRSGEQGSGLRQAVGSQYSRSSKSFVQNEQQYGRNQRNINDDYSNRMGHSELKPIQVVVALYDYDPTTMSPNIDGAQEELPFREGQLIKILTECDEDGFYLGECNGLRGLVPSNMVSELQSHSLRSQKINHSIDSHSNLIDMNQQSSDQLNKTYSTDNNLHGQMNSPTQNYYTTKKYDPLISHTNSVPRNIDFMNEHSYHPQMAIPDYIEIKDLQSNELEQDRNLHYSQSQTKHTTATTTSTTVTTTITTTELTQNTMNQIIPNESFISTNPVKQPDILFSFSQFHKQQSHREKAPNSDRTKLVHNTRSNSPCTQTRSYTTSNNDAVINTNINSTNYHRDELPTNDMERFPENEENPIIVMDLNPISNNSHVYNSNLARRKGKSNKDYDTTYMNQRDTDVPDNYIATTGPNYTQRRRSTIRSLFKRE</sequence>
<evidence type="ECO:0000256" key="3">
    <source>
        <dbReference type="SAM" id="MobiDB-lite"/>
    </source>
</evidence>
<dbReference type="FunFam" id="2.30.30.40:FF:000023">
    <property type="entry name" value="RIMS-binding protein 2 isoform F"/>
    <property type="match status" value="1"/>
</dbReference>
<dbReference type="InterPro" id="IPR001452">
    <property type="entry name" value="SH3_domain"/>
</dbReference>
<dbReference type="InterPro" id="IPR040325">
    <property type="entry name" value="RIMBP1/2/3"/>
</dbReference>
<evidence type="ECO:0000256" key="1">
    <source>
        <dbReference type="ARBA" id="ARBA00022443"/>
    </source>
</evidence>